<dbReference type="InterPro" id="IPR040676">
    <property type="entry name" value="DUF5641"/>
</dbReference>
<dbReference type="PANTHER" id="PTHR47331">
    <property type="entry name" value="PHD-TYPE DOMAIN-CONTAINING PROTEIN"/>
    <property type="match status" value="1"/>
</dbReference>
<dbReference type="Proteomes" id="UP000054721">
    <property type="component" value="Unassembled WGS sequence"/>
</dbReference>
<accession>A0A0V1KVZ0</accession>
<dbReference type="InterPro" id="IPR012337">
    <property type="entry name" value="RNaseH-like_sf"/>
</dbReference>
<dbReference type="InterPro" id="IPR000477">
    <property type="entry name" value="RT_dom"/>
</dbReference>
<dbReference type="PANTHER" id="PTHR47331:SF1">
    <property type="entry name" value="GAG-LIKE PROTEIN"/>
    <property type="match status" value="1"/>
</dbReference>
<dbReference type="OrthoDB" id="5819143at2759"/>
<dbReference type="InterPro" id="IPR008042">
    <property type="entry name" value="Retrotrans_Pao"/>
</dbReference>
<evidence type="ECO:0000256" key="2">
    <source>
        <dbReference type="SAM" id="MobiDB-lite"/>
    </source>
</evidence>
<feature type="compositionally biased region" description="Basic and acidic residues" evidence="2">
    <location>
        <begin position="1"/>
        <end position="22"/>
    </location>
</feature>
<dbReference type="GO" id="GO:0015074">
    <property type="term" value="P:DNA integration"/>
    <property type="evidence" value="ECO:0007669"/>
    <property type="project" value="InterPro"/>
</dbReference>
<evidence type="ECO:0000313" key="5">
    <source>
        <dbReference type="Proteomes" id="UP000054721"/>
    </source>
</evidence>
<organism evidence="4 5">
    <name type="scientific">Trichinella nativa</name>
    <dbReference type="NCBI Taxonomy" id="6335"/>
    <lineage>
        <taxon>Eukaryota</taxon>
        <taxon>Metazoa</taxon>
        <taxon>Ecdysozoa</taxon>
        <taxon>Nematoda</taxon>
        <taxon>Enoplea</taxon>
        <taxon>Dorylaimia</taxon>
        <taxon>Trichinellida</taxon>
        <taxon>Trichinellidae</taxon>
        <taxon>Trichinella</taxon>
    </lineage>
</organism>
<reference evidence="4" key="1">
    <citation type="submission" date="2015-05" db="EMBL/GenBank/DDBJ databases">
        <title>Evolution of Trichinella species and genotypes.</title>
        <authorList>
            <person name="Korhonen P.K."/>
            <person name="Edoardo P."/>
            <person name="Giuseppe L.R."/>
            <person name="Gasser R.B."/>
        </authorList>
    </citation>
    <scope>NUCLEOTIDE SEQUENCE [LARGE SCALE GENOMIC DNA]</scope>
    <source>
        <strain evidence="4">ISS10</strain>
    </source>
</reference>
<comment type="caution">
    <text evidence="4">The sequence shown here is derived from an EMBL/GenBank/DDBJ whole genome shotgun (WGS) entry which is preliminary data.</text>
</comment>
<dbReference type="Pfam" id="PF17921">
    <property type="entry name" value="Integrase_H2C2"/>
    <property type="match status" value="1"/>
</dbReference>
<dbReference type="GO" id="GO:0003676">
    <property type="term" value="F:nucleic acid binding"/>
    <property type="evidence" value="ECO:0007669"/>
    <property type="project" value="InterPro"/>
</dbReference>
<feature type="domain" description="Integrase catalytic" evidence="3">
    <location>
        <begin position="986"/>
        <end position="1172"/>
    </location>
</feature>
<dbReference type="PROSITE" id="PS50994">
    <property type="entry name" value="INTEGRASE"/>
    <property type="match status" value="1"/>
</dbReference>
<dbReference type="Pfam" id="PF03564">
    <property type="entry name" value="DUF1759"/>
    <property type="match status" value="1"/>
</dbReference>
<dbReference type="Gene3D" id="3.10.10.10">
    <property type="entry name" value="HIV Type 1 Reverse Transcriptase, subunit A, domain 1"/>
    <property type="match status" value="1"/>
</dbReference>
<protein>
    <recommendedName>
        <fullName evidence="3">Integrase catalytic domain-containing protein</fullName>
    </recommendedName>
</protein>
<gene>
    <name evidence="4" type="primary">K02A2.6</name>
    <name evidence="4" type="ORF">T02_12622</name>
</gene>
<feature type="coiled-coil region" evidence="1">
    <location>
        <begin position="1336"/>
        <end position="1363"/>
    </location>
</feature>
<dbReference type="Pfam" id="PF05380">
    <property type="entry name" value="Peptidase_A17"/>
    <property type="match status" value="1"/>
</dbReference>
<dbReference type="Pfam" id="PF00078">
    <property type="entry name" value="RVT_1"/>
    <property type="match status" value="1"/>
</dbReference>
<dbReference type="InterPro" id="IPR043502">
    <property type="entry name" value="DNA/RNA_pol_sf"/>
</dbReference>
<feature type="region of interest" description="Disordered" evidence="2">
    <location>
        <begin position="1"/>
        <end position="28"/>
    </location>
</feature>
<dbReference type="InterPro" id="IPR005312">
    <property type="entry name" value="DUF1759"/>
</dbReference>
<evidence type="ECO:0000313" key="4">
    <source>
        <dbReference type="EMBL" id="KRZ51482.1"/>
    </source>
</evidence>
<dbReference type="CDD" id="cd01644">
    <property type="entry name" value="RT_pepA17"/>
    <property type="match status" value="1"/>
</dbReference>
<dbReference type="InterPro" id="IPR041588">
    <property type="entry name" value="Integrase_H2C2"/>
</dbReference>
<feature type="region of interest" description="Disordered" evidence="2">
    <location>
        <begin position="1671"/>
        <end position="1694"/>
    </location>
</feature>
<dbReference type="InterPro" id="IPR043128">
    <property type="entry name" value="Rev_trsase/Diguanyl_cyclase"/>
</dbReference>
<dbReference type="Gene3D" id="3.30.70.270">
    <property type="match status" value="1"/>
</dbReference>
<dbReference type="SUPFAM" id="SSF56672">
    <property type="entry name" value="DNA/RNA polymerases"/>
    <property type="match status" value="1"/>
</dbReference>
<dbReference type="GO" id="GO:0042575">
    <property type="term" value="C:DNA polymerase complex"/>
    <property type="evidence" value="ECO:0007669"/>
    <property type="project" value="UniProtKB-ARBA"/>
</dbReference>
<dbReference type="Gene3D" id="3.30.420.10">
    <property type="entry name" value="Ribonuclease H-like superfamily/Ribonuclease H"/>
    <property type="match status" value="1"/>
</dbReference>
<keyword evidence="5" id="KW-1185">Reference proteome</keyword>
<sequence length="1889" mass="218674">MKADHDSGIQIKEDPETKEIERSTPSNVRLPKLEIRKYHGDPHDWQRFQEEFSPGDHNKCKRTRRVKFWISSLNGKDDKKQLVEALCLPKICQKPKLVPNVHRLKHLTALQLADDFTGNSGAFDVLIGLDYYYEFVDHKIKRGKKGEPVAVHSTLGWIICGPMTNEKREPTSFSHSVKVLYAKVDGQLDEAIRKFWEIETIGMMDDSDKADIDSTRAVQNFESTLQFDGIRYTVRLPWLEDDAQLPNNYHQALSRLQQIERSLKNDPHKAAHYERGMREYLEEDFVEEVTDRTGYPGRIWYLPHHAVIREDKTTTKCRIVFDGSAQYGGVTLNQHLDVGPALQNDLVKVLLRFRRFRIGLQADISKMFLQIGLNEQDRDVCRFLWRSRDVQEAPRIYRFKRLCFGLSCSPFLAMCVIRHHVKKYQHQFPEAVNEVLENMYVDDLLFSADEEESASEKVAQLRKMMKLGGFLLTKWASNHNEVLADVPFEGVTDESSNPMLKALGITWNAETDELSYTIPSNVDPNTLDTKRQLISTTSKMYDPLGYLSPYIIRAKILFQRLWQQGVDWDEKLPDNVHQEWKKWKLELMDIPEIRIRRCLIPFMRKEIRRLELHAFGDASKLAYGAAVYLVAIDKDGKRTVNLVLAKAKVAPLKQVTLPRLELMAAFTAAKLIAFVKNNIGIRVDELNCWSDSEITLCWIKNSTQKLKPFIQNRVEVIRQLTSPVLWRHCPTKNNPADLLSRGSTVKQMASQPLWWHGPPWLMEDKDCNFESKDYPSINLEIDEYHPSSVTVLVNVEEDIKLNPERFDDFEKLIRVIAYCRRFLANCRHPESNRRLGPLTLVELQIAENYWIRKAQRECFANEIQQLLNGKRITSDSQLIHLDPFLDENGLVRINGRLQNSTLPEMTKHPLILPDKHPLTRAIIRRCHLRQLHSGIETTLTMLRQRFWILRGRRNVKGIIKKCPCCRRVGSKPFVLKMAPLPADRIQPTRPFENTGLDLAGPLLTRNGKTVKKSYILIFTCMTTRAVHLEVVSDMTVVRVMEAIRRFIARRGKPRILQSDNFRSFKQLDQELQLLSNKKMADCLEKELSAHRIQWKFITERAPWMGGYWERLIRSIKNSLHKVLQRALVDEEGLSTILCDIEARINARPLTYLSEDPKDPEVLTPYHFLTEDDEWVPRVTTTSELRKVWSYHQRLIALWWKRWKTEYIVALNKFQKWPYSNEAPQVGDIVLIDECNVPKNKWKLGKIIELYPGKDGIARTAKLRTSIGFIKRPTAKLHLIEPALIHRKNAQLRWLRSALDDLRAALDSDRNHRQSCLMRVSEKWTKYDRVVEQLLEVSETSESIDTLMDERETLSDELMELRMKADHDSGIQIKEDPETKEIERSTPSNVRLPKLEIRKYNGDPHDWQRFHEEFSNSIHTNKNLSTIEKFSYLRSLLIGNAAAAIEGLPLNVANYDAAMTILSDSFGRKEIIIEEHMKELQNLPTVTSQWDTNRLSQLANQLEVHVRGLEALQTPAEAYQAFLMPMILPRLPRELAVEWKRRRSERRDNVQELLAFLKAEILIRERHGSLDSSTKNGSEIKRPITEKKIYPGKKYTMAALHASIKQACNLCQQDHQIWNCSKFLQMDIVERQVIARERGLCFACLRRGHRMFECKSKRRCIKPHCKEHHHPLLHPEIDDQEKGSTQNQHPSTAAADTKIQVGCVPTTGRRSTLLQTARARLHNSNGNSMVVNCLFDSGSQRSFVKKSVADALSLEGPMERVFIESLGGDHNKCKRTRRVKFWISSLNRKDDKKQLVEALCLPKICQKPKLVPNVHRLKHLTALQLADDFTGNSGAFDVLIGLDYYYEFVDHKVKRGKKGEPVAVHSTLGYIICGPMTNEKREPTSFSHSV</sequence>
<dbReference type="Gene3D" id="1.10.340.70">
    <property type="match status" value="1"/>
</dbReference>
<name>A0A0V1KVZ0_9BILA</name>
<dbReference type="SUPFAM" id="SSF53098">
    <property type="entry name" value="Ribonuclease H-like"/>
    <property type="match status" value="1"/>
</dbReference>
<dbReference type="InterPro" id="IPR036397">
    <property type="entry name" value="RNaseH_sf"/>
</dbReference>
<dbReference type="STRING" id="6335.A0A0V1KVZ0"/>
<feature type="compositionally biased region" description="Basic and acidic residues" evidence="2">
    <location>
        <begin position="1672"/>
        <end position="1681"/>
    </location>
</feature>
<dbReference type="InterPro" id="IPR001584">
    <property type="entry name" value="Integrase_cat-core"/>
</dbReference>
<proteinExistence type="predicted"/>
<evidence type="ECO:0000256" key="1">
    <source>
        <dbReference type="SAM" id="Coils"/>
    </source>
</evidence>
<dbReference type="Pfam" id="PF18701">
    <property type="entry name" value="DUF5641"/>
    <property type="match status" value="1"/>
</dbReference>
<dbReference type="EMBL" id="JYDW01000224">
    <property type="protein sequence ID" value="KRZ51482.1"/>
    <property type="molecule type" value="Genomic_DNA"/>
</dbReference>
<evidence type="ECO:0000259" key="3">
    <source>
        <dbReference type="PROSITE" id="PS50994"/>
    </source>
</evidence>
<keyword evidence="1" id="KW-0175">Coiled coil</keyword>